<feature type="transmembrane region" description="Helical" evidence="5">
    <location>
        <begin position="174"/>
        <end position="194"/>
    </location>
</feature>
<feature type="transmembrane region" description="Helical" evidence="5">
    <location>
        <begin position="73"/>
        <end position="93"/>
    </location>
</feature>
<reference evidence="7 8" key="1">
    <citation type="submission" date="2016-10" db="EMBL/GenBank/DDBJ databases">
        <authorList>
            <person name="de Groot N.N."/>
        </authorList>
    </citation>
    <scope>NUCLEOTIDE SEQUENCE [LARGE SCALE GENOMIC DNA]</scope>
    <source>
        <strain evidence="7 8">IBRC-M 10780</strain>
    </source>
</reference>
<dbReference type="GO" id="GO:0016020">
    <property type="term" value="C:membrane"/>
    <property type="evidence" value="ECO:0007669"/>
    <property type="project" value="UniProtKB-SubCell"/>
</dbReference>
<feature type="transmembrane region" description="Helical" evidence="5">
    <location>
        <begin position="383"/>
        <end position="407"/>
    </location>
</feature>
<dbReference type="AlphaFoldDB" id="A0A1I0A501"/>
<dbReference type="GO" id="GO:0055085">
    <property type="term" value="P:transmembrane transport"/>
    <property type="evidence" value="ECO:0007669"/>
    <property type="project" value="InterPro"/>
</dbReference>
<feature type="domain" description="SLC26A/SulP transporter" evidence="6">
    <location>
        <begin position="20"/>
        <end position="387"/>
    </location>
</feature>
<feature type="transmembrane region" description="Helical" evidence="5">
    <location>
        <begin position="326"/>
        <end position="347"/>
    </location>
</feature>
<name>A0A1I0A501_9BACI</name>
<feature type="transmembrane region" description="Helical" evidence="5">
    <location>
        <begin position="132"/>
        <end position="154"/>
    </location>
</feature>
<dbReference type="InterPro" id="IPR001902">
    <property type="entry name" value="SLC26A/SulP_fam"/>
</dbReference>
<dbReference type="EMBL" id="FOHE01000003">
    <property type="protein sequence ID" value="SES89168.1"/>
    <property type="molecule type" value="Genomic_DNA"/>
</dbReference>
<keyword evidence="3 5" id="KW-1133">Transmembrane helix</keyword>
<gene>
    <name evidence="7" type="ORF">SAMN05216389_10379</name>
</gene>
<dbReference type="STRING" id="930131.SAMN05216389_10379"/>
<keyword evidence="8" id="KW-1185">Reference proteome</keyword>
<feature type="transmembrane region" description="Helical" evidence="5">
    <location>
        <begin position="41"/>
        <end position="66"/>
    </location>
</feature>
<dbReference type="InterPro" id="IPR011547">
    <property type="entry name" value="SLC26A/SulP_dom"/>
</dbReference>
<feature type="transmembrane region" description="Helical" evidence="5">
    <location>
        <begin position="353"/>
        <end position="371"/>
    </location>
</feature>
<dbReference type="Pfam" id="PF00916">
    <property type="entry name" value="Sulfate_transp"/>
    <property type="match status" value="1"/>
</dbReference>
<feature type="transmembrane region" description="Helical" evidence="5">
    <location>
        <begin position="249"/>
        <end position="272"/>
    </location>
</feature>
<dbReference type="RefSeq" id="WP_170840664.1">
    <property type="nucleotide sequence ID" value="NZ_FOHE01000003.1"/>
</dbReference>
<evidence type="ECO:0000256" key="3">
    <source>
        <dbReference type="ARBA" id="ARBA00022989"/>
    </source>
</evidence>
<keyword evidence="2 5" id="KW-0812">Transmembrane</keyword>
<evidence type="ECO:0000256" key="2">
    <source>
        <dbReference type="ARBA" id="ARBA00022692"/>
    </source>
</evidence>
<sequence length="423" mass="46395">MFFKMFPGLKQLLPYQISNLSGDITAGVIVTFLLLPQSMAYAMIAGVPISMGLIAGTFPLIIYALFGSSRYLSVGPVSIVSLLAFTGVSQIALVNSERFLEVMILLSLMVGIVQIIMALLHFGSLIKYVSSAIIGGFTSALAIIIILNQMNLFMGVTLPPYDNFLSFSLVIIRHIPQMNLLTFVFGIFALLFLLILKNKFLVSPGPFIIIIISILVADYFNLENRGVEVVGEIPNHFSNVSLATPSYELFVHLLPVAFLVGFISFVESFSVAKTLADKEKEQLDPNQELVSLGLANMGNSFVSTIPVAGAISRTAVNYESGAKSKLSLLITALLMIIAIFYLTPLFYYLPKTTLAAIIIYAVINLIQIKQLQQYLKNQPIEAIGFLVTLLSTLIWDVFIGLAIGVLFSVGKRIFIPLEDERNE</sequence>
<organism evidence="7 8">
    <name type="scientific">Oceanobacillus limi</name>
    <dbReference type="NCBI Taxonomy" id="930131"/>
    <lineage>
        <taxon>Bacteria</taxon>
        <taxon>Bacillati</taxon>
        <taxon>Bacillota</taxon>
        <taxon>Bacilli</taxon>
        <taxon>Bacillales</taxon>
        <taxon>Bacillaceae</taxon>
        <taxon>Oceanobacillus</taxon>
    </lineage>
</organism>
<protein>
    <submittedName>
        <fullName evidence="7">Sulfate permease, SulP family</fullName>
    </submittedName>
</protein>
<evidence type="ECO:0000259" key="6">
    <source>
        <dbReference type="Pfam" id="PF00916"/>
    </source>
</evidence>
<dbReference type="Proteomes" id="UP000198618">
    <property type="component" value="Unassembled WGS sequence"/>
</dbReference>
<keyword evidence="4 5" id="KW-0472">Membrane</keyword>
<dbReference type="PANTHER" id="PTHR11814">
    <property type="entry name" value="SULFATE TRANSPORTER"/>
    <property type="match status" value="1"/>
</dbReference>
<evidence type="ECO:0000313" key="8">
    <source>
        <dbReference type="Proteomes" id="UP000198618"/>
    </source>
</evidence>
<feature type="transmembrane region" description="Helical" evidence="5">
    <location>
        <begin position="99"/>
        <end position="120"/>
    </location>
</feature>
<accession>A0A1I0A501</accession>
<evidence type="ECO:0000256" key="5">
    <source>
        <dbReference type="SAM" id="Phobius"/>
    </source>
</evidence>
<feature type="transmembrane region" description="Helical" evidence="5">
    <location>
        <begin position="12"/>
        <end position="35"/>
    </location>
</feature>
<proteinExistence type="predicted"/>
<feature type="transmembrane region" description="Helical" evidence="5">
    <location>
        <begin position="201"/>
        <end position="220"/>
    </location>
</feature>
<evidence type="ECO:0000256" key="1">
    <source>
        <dbReference type="ARBA" id="ARBA00004141"/>
    </source>
</evidence>
<comment type="subcellular location">
    <subcellularLocation>
        <location evidence="1">Membrane</location>
        <topology evidence="1">Multi-pass membrane protein</topology>
    </subcellularLocation>
</comment>
<evidence type="ECO:0000313" key="7">
    <source>
        <dbReference type="EMBL" id="SES89168.1"/>
    </source>
</evidence>
<evidence type="ECO:0000256" key="4">
    <source>
        <dbReference type="ARBA" id="ARBA00023136"/>
    </source>
</evidence>